<accession>A0ABT0TTQ7</accession>
<comment type="caution">
    <text evidence="1">The sequence shown here is derived from an EMBL/GenBank/DDBJ whole genome shotgun (WGS) entry which is preliminary data.</text>
</comment>
<gene>
    <name evidence="1" type="ORF">NCR95_03855</name>
</gene>
<protein>
    <submittedName>
        <fullName evidence="1">Ferritin-like domain-containing protein</fullName>
    </submittedName>
</protein>
<dbReference type="InterPro" id="IPR011197">
    <property type="entry name" value="UCP012318"/>
</dbReference>
<reference evidence="1" key="1">
    <citation type="submission" date="2022-06" db="EMBL/GenBank/DDBJ databases">
        <title>Helicobacter colisuis sp. nov.</title>
        <authorList>
            <person name="Papic B."/>
            <person name="Gruntar I."/>
        </authorList>
    </citation>
    <scope>NUCLEOTIDE SEQUENCE</scope>
    <source>
        <strain evidence="1">11154-15</strain>
    </source>
</reference>
<evidence type="ECO:0000313" key="1">
    <source>
        <dbReference type="EMBL" id="MCL9819307.1"/>
    </source>
</evidence>
<keyword evidence="2" id="KW-1185">Reference proteome</keyword>
<evidence type="ECO:0000313" key="2">
    <source>
        <dbReference type="Proteomes" id="UP001057522"/>
    </source>
</evidence>
<dbReference type="CDD" id="cd00657">
    <property type="entry name" value="Ferritin_like"/>
    <property type="match status" value="1"/>
</dbReference>
<proteinExistence type="predicted"/>
<dbReference type="PIRSF" id="PIRSF012318">
    <property type="entry name" value="UCP012318"/>
    <property type="match status" value="1"/>
</dbReference>
<sequence>MAKAPKQIYRLLKQKVMVANLKALAKKEDSIELFNALKNALDAKSAEEKCTLTEEIFYNFKHIKINHNAEILPLMAPTFSYFCQIVPPKKVPQGKYLKNDLNAAHLLHSIAHIEFSAIDLALDCAYRFRNLPLEYYQAWVEVAFQEVHHFLKLNQLLQSIGFRYGDFGVHTLLFDSMKNCDILLDRIALVPRGMEAVGLDVNPFLCAKVQASNHPIKEDFLKVLEIIYQEEISHVSKGNTWFHYLCDKQSIPKQKRAEVYLEILKKHHFSFPKANTAFNTQARIEAGFTQEELTMLRDSIFLSKNPK</sequence>
<organism evidence="1 2">
    <name type="scientific">Helicobacter colisuis</name>
    <dbReference type="NCBI Taxonomy" id="2949739"/>
    <lineage>
        <taxon>Bacteria</taxon>
        <taxon>Pseudomonadati</taxon>
        <taxon>Campylobacterota</taxon>
        <taxon>Epsilonproteobacteria</taxon>
        <taxon>Campylobacterales</taxon>
        <taxon>Helicobacteraceae</taxon>
        <taxon>Helicobacter</taxon>
    </lineage>
</organism>
<dbReference type="InterPro" id="IPR007402">
    <property type="entry name" value="DUF455"/>
</dbReference>
<dbReference type="PANTHER" id="PTHR42782">
    <property type="entry name" value="SI:CH73-314G15.3"/>
    <property type="match status" value="1"/>
</dbReference>
<dbReference type="EMBL" id="JAMOKX010000003">
    <property type="protein sequence ID" value="MCL9819307.1"/>
    <property type="molecule type" value="Genomic_DNA"/>
</dbReference>
<name>A0ABT0TTQ7_9HELI</name>
<dbReference type="PANTHER" id="PTHR42782:SF4">
    <property type="entry name" value="DUF455 DOMAIN-CONTAINING PROTEIN"/>
    <property type="match status" value="1"/>
</dbReference>
<dbReference type="Proteomes" id="UP001057522">
    <property type="component" value="Unassembled WGS sequence"/>
</dbReference>
<dbReference type="RefSeq" id="WP_250603965.1">
    <property type="nucleotide sequence ID" value="NZ_JAMOKX010000003.1"/>
</dbReference>
<dbReference type="Pfam" id="PF04305">
    <property type="entry name" value="DUF455"/>
    <property type="match status" value="1"/>
</dbReference>